<evidence type="ECO:0000313" key="1">
    <source>
        <dbReference type="EMBL" id="KAK3236375.1"/>
    </source>
</evidence>
<organism evidence="1 2">
    <name type="scientific">Cymbomonas tetramitiformis</name>
    <dbReference type="NCBI Taxonomy" id="36881"/>
    <lineage>
        <taxon>Eukaryota</taxon>
        <taxon>Viridiplantae</taxon>
        <taxon>Chlorophyta</taxon>
        <taxon>Pyramimonadophyceae</taxon>
        <taxon>Pyramimonadales</taxon>
        <taxon>Pyramimonadaceae</taxon>
        <taxon>Cymbomonas</taxon>
    </lineage>
</organism>
<sequence length="107" mass="11544">VDATDYFLRQLYVADLPSRNPDHWPQSPTTLTLADLADSISDVLGSMEGSASSGAAVGSAGLRKGASIILSDGKRQALSSRQLDVLAGWIRYLAQHYPIVGWWTARN</sequence>
<name>A0AAE0BIB5_9CHLO</name>
<proteinExistence type="predicted"/>
<protein>
    <submittedName>
        <fullName evidence="1">Uncharacterized protein</fullName>
    </submittedName>
</protein>
<keyword evidence="2" id="KW-1185">Reference proteome</keyword>
<feature type="non-terminal residue" evidence="1">
    <location>
        <position position="1"/>
    </location>
</feature>
<reference evidence="1 2" key="1">
    <citation type="journal article" date="2015" name="Genome Biol. Evol.">
        <title>Comparative Genomics of a Bacterivorous Green Alga Reveals Evolutionary Causalities and Consequences of Phago-Mixotrophic Mode of Nutrition.</title>
        <authorList>
            <person name="Burns J.A."/>
            <person name="Paasch A."/>
            <person name="Narechania A."/>
            <person name="Kim E."/>
        </authorList>
    </citation>
    <scope>NUCLEOTIDE SEQUENCE [LARGE SCALE GENOMIC DNA]</scope>
    <source>
        <strain evidence="1 2">PLY_AMNH</strain>
    </source>
</reference>
<accession>A0AAE0BIB5</accession>
<dbReference type="EMBL" id="LGRX02035070">
    <property type="protein sequence ID" value="KAK3236375.1"/>
    <property type="molecule type" value="Genomic_DNA"/>
</dbReference>
<comment type="caution">
    <text evidence="1">The sequence shown here is derived from an EMBL/GenBank/DDBJ whole genome shotgun (WGS) entry which is preliminary data.</text>
</comment>
<dbReference type="Proteomes" id="UP001190700">
    <property type="component" value="Unassembled WGS sequence"/>
</dbReference>
<evidence type="ECO:0000313" key="2">
    <source>
        <dbReference type="Proteomes" id="UP001190700"/>
    </source>
</evidence>
<dbReference type="AlphaFoldDB" id="A0AAE0BIB5"/>
<gene>
    <name evidence="1" type="ORF">CYMTET_53479</name>
</gene>